<name>A0A183I5R0_9BILA</name>
<dbReference type="SUPFAM" id="SSF53474">
    <property type="entry name" value="alpha/beta-Hydrolases"/>
    <property type="match status" value="1"/>
</dbReference>
<sequence>MGAGAACASILAVSPKTKGKFIQISSDHYMKNGNWDLSYVIPSYLHANYKQVQKAVEYQYLNDYPQNLNEAERRDIILNILSDQHFVAPAAREALLYARKNLIVYAYIFQYENAQLLASVRKNGASHGNDCSFIFNNPTLSGSSLKTIEWNDDDRKIIQQLVSQMVNFIRKRNLSEDGFERFRTIYRIATLISNRNITDPVEFYSNVTEFWHKIIPTVEQLHIAPQYRVLLQPCTMCQYPYKIPFYIILTVLVM</sequence>
<organism evidence="5">
    <name type="scientific">Onchocerca flexuosa</name>
    <dbReference type="NCBI Taxonomy" id="387005"/>
    <lineage>
        <taxon>Eukaryota</taxon>
        <taxon>Metazoa</taxon>
        <taxon>Ecdysozoa</taxon>
        <taxon>Nematoda</taxon>
        <taxon>Chromadorea</taxon>
        <taxon>Rhabditida</taxon>
        <taxon>Spirurina</taxon>
        <taxon>Spiruromorpha</taxon>
        <taxon>Filarioidea</taxon>
        <taxon>Onchocercidae</taxon>
        <taxon>Onchocerca</taxon>
    </lineage>
</organism>
<accession>A0A183I5R0</accession>
<feature type="domain" description="Carboxylesterase type B" evidence="2">
    <location>
        <begin position="43"/>
        <end position="175"/>
    </location>
</feature>
<dbReference type="InterPro" id="IPR051093">
    <property type="entry name" value="Neuroligin/BSAL"/>
</dbReference>
<reference evidence="5" key="1">
    <citation type="submission" date="2016-06" db="UniProtKB">
        <authorList>
            <consortium name="WormBaseParasite"/>
        </authorList>
    </citation>
    <scope>IDENTIFICATION</scope>
</reference>
<dbReference type="Pfam" id="PF00135">
    <property type="entry name" value="COesterase"/>
    <property type="match status" value="1"/>
</dbReference>
<evidence type="ECO:0000313" key="3">
    <source>
        <dbReference type="EMBL" id="VDP20261.1"/>
    </source>
</evidence>
<dbReference type="Proteomes" id="UP000267606">
    <property type="component" value="Unassembled WGS sequence"/>
</dbReference>
<dbReference type="InterPro" id="IPR029058">
    <property type="entry name" value="AB_hydrolase_fold"/>
</dbReference>
<dbReference type="AlphaFoldDB" id="A0A183I5R0"/>
<dbReference type="InterPro" id="IPR002018">
    <property type="entry name" value="CarbesteraseB"/>
</dbReference>
<evidence type="ECO:0000259" key="2">
    <source>
        <dbReference type="Pfam" id="PF00135"/>
    </source>
</evidence>
<protein>
    <submittedName>
        <fullName evidence="5">COesterase domain-containing protein</fullName>
    </submittedName>
</protein>
<gene>
    <name evidence="3" type="ORF">OFLC_LOCUS15073</name>
</gene>
<evidence type="ECO:0000313" key="4">
    <source>
        <dbReference type="Proteomes" id="UP000267606"/>
    </source>
</evidence>
<dbReference type="WBParaSite" id="OFLC_0001508301-mRNA-1">
    <property type="protein sequence ID" value="OFLC_0001508301-mRNA-1"/>
    <property type="gene ID" value="OFLC_0001508301"/>
</dbReference>
<dbReference type="STRING" id="387005.A0A183I5R0"/>
<evidence type="ECO:0000256" key="1">
    <source>
        <dbReference type="ARBA" id="ARBA00005964"/>
    </source>
</evidence>
<evidence type="ECO:0000313" key="5">
    <source>
        <dbReference type="WBParaSite" id="OFLC_0001508301-mRNA-1"/>
    </source>
</evidence>
<dbReference type="PANTHER" id="PTHR43903">
    <property type="entry name" value="NEUROLIGIN"/>
    <property type="match status" value="1"/>
</dbReference>
<dbReference type="EMBL" id="UZAJ01041573">
    <property type="protein sequence ID" value="VDP20261.1"/>
    <property type="molecule type" value="Genomic_DNA"/>
</dbReference>
<comment type="similarity">
    <text evidence="1">Belongs to the type-B carboxylesterase/lipase family.</text>
</comment>
<reference evidence="3 4" key="2">
    <citation type="submission" date="2018-11" db="EMBL/GenBank/DDBJ databases">
        <authorList>
            <consortium name="Pathogen Informatics"/>
        </authorList>
    </citation>
    <scope>NUCLEOTIDE SEQUENCE [LARGE SCALE GENOMIC DNA]</scope>
</reference>
<dbReference type="Gene3D" id="3.40.50.1820">
    <property type="entry name" value="alpha/beta hydrolase"/>
    <property type="match status" value="1"/>
</dbReference>
<proteinExistence type="inferred from homology"/>
<keyword evidence="4" id="KW-1185">Reference proteome</keyword>